<feature type="transmembrane region" description="Helical" evidence="1">
    <location>
        <begin position="59"/>
        <end position="79"/>
    </location>
</feature>
<protein>
    <submittedName>
        <fullName evidence="2">Uncharacterized protein</fullName>
    </submittedName>
</protein>
<feature type="transmembrane region" description="Helical" evidence="1">
    <location>
        <begin position="28"/>
        <end position="47"/>
    </location>
</feature>
<dbReference type="Proteomes" id="UP000297998">
    <property type="component" value="Unassembled WGS sequence"/>
</dbReference>
<dbReference type="OrthoDB" id="5936019at2"/>
<evidence type="ECO:0000313" key="2">
    <source>
        <dbReference type="EMBL" id="TGN22969.1"/>
    </source>
</evidence>
<gene>
    <name evidence="2" type="ORF">E4J94_15650</name>
</gene>
<feature type="transmembrane region" description="Helical" evidence="1">
    <location>
        <begin position="91"/>
        <end position="108"/>
    </location>
</feature>
<accession>A0A4Z1BD75</accession>
<feature type="transmembrane region" description="Helical" evidence="1">
    <location>
        <begin position="5"/>
        <end position="22"/>
    </location>
</feature>
<dbReference type="EMBL" id="SRPE01000013">
    <property type="protein sequence ID" value="TGN22969.1"/>
    <property type="molecule type" value="Genomic_DNA"/>
</dbReference>
<evidence type="ECO:0000313" key="3">
    <source>
        <dbReference type="Proteomes" id="UP000297998"/>
    </source>
</evidence>
<keyword evidence="1" id="KW-0472">Membrane</keyword>
<dbReference type="AlphaFoldDB" id="A0A4Z1BD75"/>
<dbReference type="RefSeq" id="WP_135836726.1">
    <property type="nucleotide sequence ID" value="NZ_CAUQWU010000011.1"/>
</dbReference>
<proteinExistence type="predicted"/>
<sequence length="222" mass="26493">MKKTALLINIIGCILGFSTLVSQFFNEILIYLSFVYPIFCIILVRYYRGLISIEPEIRPNLPTISIGFMFSCFGLIIRTAIDYNILDYKNIWIPSIVIALLILTIYYLNQFKRLIFNKKIFVYNVFIIILIEVFSFYSVIFINCKYDISTPQIYEIPILRKNEHRVKGGTNYYLIIEDWNNTFIEKEIKVDYKKYYSSFEGERLKVAERRGRFDIPWSYFIE</sequence>
<keyword evidence="3" id="KW-1185">Reference proteome</keyword>
<organism evidence="2 3">
    <name type="scientific">Empedobacter tilapiae</name>
    <dbReference type="NCBI Taxonomy" id="2491114"/>
    <lineage>
        <taxon>Bacteria</taxon>
        <taxon>Pseudomonadati</taxon>
        <taxon>Bacteroidota</taxon>
        <taxon>Flavobacteriia</taxon>
        <taxon>Flavobacteriales</taxon>
        <taxon>Weeksellaceae</taxon>
        <taxon>Empedobacter</taxon>
    </lineage>
</organism>
<feature type="transmembrane region" description="Helical" evidence="1">
    <location>
        <begin position="120"/>
        <end position="142"/>
    </location>
</feature>
<keyword evidence="1" id="KW-1133">Transmembrane helix</keyword>
<keyword evidence="1" id="KW-0812">Transmembrane</keyword>
<name>A0A4Z1BD75_9FLAO</name>
<comment type="caution">
    <text evidence="2">The sequence shown here is derived from an EMBL/GenBank/DDBJ whole genome shotgun (WGS) entry which is preliminary data.</text>
</comment>
<reference evidence="2 3" key="1">
    <citation type="submission" date="2019-03" db="EMBL/GenBank/DDBJ databases">
        <title>Empedobacter tilapiae sp. nov., isolated from an intestine of Nile tilapia Oreochromis niloticus.</title>
        <authorList>
            <person name="Kim Y.-O."/>
            <person name="Yoon J.-H."/>
        </authorList>
    </citation>
    <scope>NUCLEOTIDE SEQUENCE [LARGE SCALE GENOMIC DNA]</scope>
    <source>
        <strain evidence="2 3">MRS2</strain>
    </source>
</reference>
<evidence type="ECO:0000256" key="1">
    <source>
        <dbReference type="SAM" id="Phobius"/>
    </source>
</evidence>